<comment type="caution">
    <text evidence="2">The sequence shown here is derived from an EMBL/GenBank/DDBJ whole genome shotgun (WGS) entry which is preliminary data.</text>
</comment>
<protein>
    <submittedName>
        <fullName evidence="2">Uncharacterized protein</fullName>
    </submittedName>
</protein>
<reference evidence="2 3" key="1">
    <citation type="journal article" date="2019" name="Int. J. Syst. Evol. Microbiol.">
        <title>The Global Catalogue of Microorganisms (GCM) 10K type strain sequencing project: providing services to taxonomists for standard genome sequencing and annotation.</title>
        <authorList>
            <consortium name="The Broad Institute Genomics Platform"/>
            <consortium name="The Broad Institute Genome Sequencing Center for Infectious Disease"/>
            <person name="Wu L."/>
            <person name="Ma J."/>
        </authorList>
    </citation>
    <scope>NUCLEOTIDE SEQUENCE [LARGE SCALE GENOMIC DNA]</scope>
    <source>
        <strain evidence="2 3">SYNS20</strain>
    </source>
</reference>
<evidence type="ECO:0000313" key="3">
    <source>
        <dbReference type="Proteomes" id="UP001596443"/>
    </source>
</evidence>
<dbReference type="AlphaFoldDB" id="A0ABD5T6P7"/>
<sequence length="99" mass="10707">MNTPDGASSRSPRDPVPELPRANVRTAVVHTGCSVVGLTVTVAIAVLFYAELVAAVELLQVHLLTSTALVFLFIWLWGGVWVVAEVLWAWRTEPPAGSR</sequence>
<evidence type="ECO:0000256" key="1">
    <source>
        <dbReference type="SAM" id="Phobius"/>
    </source>
</evidence>
<feature type="transmembrane region" description="Helical" evidence="1">
    <location>
        <begin position="69"/>
        <end position="90"/>
    </location>
</feature>
<dbReference type="GeneID" id="81211436"/>
<gene>
    <name evidence="2" type="ORF">ACFQFD_01545</name>
</gene>
<dbReference type="EMBL" id="JBHSWX010000001">
    <property type="protein sequence ID" value="MFC6784719.1"/>
    <property type="molecule type" value="Genomic_DNA"/>
</dbReference>
<name>A0ABD5T6P7_9EURY</name>
<dbReference type="Proteomes" id="UP001596443">
    <property type="component" value="Unassembled WGS sequence"/>
</dbReference>
<proteinExistence type="predicted"/>
<keyword evidence="1" id="KW-0812">Transmembrane</keyword>
<evidence type="ECO:0000313" key="2">
    <source>
        <dbReference type="EMBL" id="MFC6784719.1"/>
    </source>
</evidence>
<keyword evidence="1" id="KW-1133">Transmembrane helix</keyword>
<keyword evidence="1" id="KW-0472">Membrane</keyword>
<keyword evidence="3" id="KW-1185">Reference proteome</keyword>
<organism evidence="2 3">
    <name type="scientific">Halobaculum halobium</name>
    <dbReference type="NCBI Taxonomy" id="3032281"/>
    <lineage>
        <taxon>Archaea</taxon>
        <taxon>Methanobacteriati</taxon>
        <taxon>Methanobacteriota</taxon>
        <taxon>Stenosarchaea group</taxon>
        <taxon>Halobacteria</taxon>
        <taxon>Halobacteriales</taxon>
        <taxon>Haloferacaceae</taxon>
        <taxon>Halobaculum</taxon>
    </lineage>
</organism>
<dbReference type="RefSeq" id="WP_284063540.1">
    <property type="nucleotide sequence ID" value="NZ_CP126159.1"/>
</dbReference>
<feature type="transmembrane region" description="Helical" evidence="1">
    <location>
        <begin position="27"/>
        <end position="49"/>
    </location>
</feature>
<accession>A0ABD5T6P7</accession>